<protein>
    <recommendedName>
        <fullName evidence="3">Oxalurate catabolism protein HpxZ</fullName>
    </recommendedName>
</protein>
<reference evidence="1" key="1">
    <citation type="journal article" date="2014" name="Int. J. Syst. Evol. Microbiol.">
        <title>Complete genome sequence of Corynebacterium casei LMG S-19264T (=DSM 44701T), isolated from a smear-ripened cheese.</title>
        <authorList>
            <consortium name="US DOE Joint Genome Institute (JGI-PGF)"/>
            <person name="Walter F."/>
            <person name="Albersmeier A."/>
            <person name="Kalinowski J."/>
            <person name="Ruckert C."/>
        </authorList>
    </citation>
    <scope>NUCLEOTIDE SEQUENCE</scope>
    <source>
        <strain evidence="1">CGMCC 1.3617</strain>
    </source>
</reference>
<comment type="caution">
    <text evidence="1">The sequence shown here is derived from an EMBL/GenBank/DDBJ whole genome shotgun (WGS) entry which is preliminary data.</text>
</comment>
<dbReference type="Proteomes" id="UP000661507">
    <property type="component" value="Unassembled WGS sequence"/>
</dbReference>
<dbReference type="AlphaFoldDB" id="A0A917KZY8"/>
<reference evidence="1" key="2">
    <citation type="submission" date="2020-09" db="EMBL/GenBank/DDBJ databases">
        <authorList>
            <person name="Sun Q."/>
            <person name="Zhou Y."/>
        </authorList>
    </citation>
    <scope>NUCLEOTIDE SEQUENCE</scope>
    <source>
        <strain evidence="1">CGMCC 1.3617</strain>
    </source>
</reference>
<dbReference type="InterPro" id="IPR032710">
    <property type="entry name" value="NTF2-like_dom_sf"/>
</dbReference>
<dbReference type="Pfam" id="PF11533">
    <property type="entry name" value="AtzH-like"/>
    <property type="match status" value="1"/>
</dbReference>
<dbReference type="NCBIfam" id="NF033625">
    <property type="entry name" value="HpxZ"/>
    <property type="match status" value="1"/>
</dbReference>
<name>A0A917KZY8_9PROT</name>
<dbReference type="RefSeq" id="WP_188972276.1">
    <property type="nucleotide sequence ID" value="NZ_BMKW01000015.1"/>
</dbReference>
<evidence type="ECO:0000313" key="2">
    <source>
        <dbReference type="Proteomes" id="UP000661507"/>
    </source>
</evidence>
<evidence type="ECO:0008006" key="3">
    <source>
        <dbReference type="Google" id="ProtNLM"/>
    </source>
</evidence>
<dbReference type="SUPFAM" id="SSF54427">
    <property type="entry name" value="NTF2-like"/>
    <property type="match status" value="1"/>
</dbReference>
<proteinExistence type="predicted"/>
<dbReference type="Gene3D" id="3.10.450.50">
    <property type="match status" value="1"/>
</dbReference>
<dbReference type="InterPro" id="IPR024507">
    <property type="entry name" value="AtzH-like"/>
</dbReference>
<organism evidence="1 2">
    <name type="scientific">Neoroseomonas lacus</name>
    <dbReference type="NCBI Taxonomy" id="287609"/>
    <lineage>
        <taxon>Bacteria</taxon>
        <taxon>Pseudomonadati</taxon>
        <taxon>Pseudomonadota</taxon>
        <taxon>Alphaproteobacteria</taxon>
        <taxon>Acetobacterales</taxon>
        <taxon>Acetobacteraceae</taxon>
        <taxon>Neoroseomonas</taxon>
    </lineage>
</organism>
<accession>A0A917KZY8</accession>
<dbReference type="EMBL" id="BMKW01000015">
    <property type="protein sequence ID" value="GGJ37805.1"/>
    <property type="molecule type" value="Genomic_DNA"/>
</dbReference>
<sequence>MTETNDPAIIAEVRAAFERYDRALDDNDVAVLDDSFWESPHTLRYGVGENLYGHAEIAAFRASRTPAQHKARARRLENTRITTFGRDFAVANTEYVILATGKRGRQSQTWLRTPDGWKVVAAHVSMLA</sequence>
<keyword evidence="2" id="KW-1185">Reference proteome</keyword>
<evidence type="ECO:0000313" key="1">
    <source>
        <dbReference type="EMBL" id="GGJ37805.1"/>
    </source>
</evidence>
<gene>
    <name evidence="1" type="ORF">GCM10011320_51770</name>
</gene>